<comment type="subcellular location">
    <subcellularLocation>
        <location evidence="1 5">Cytoplasm</location>
    </subcellularLocation>
</comment>
<proteinExistence type="inferred from homology"/>
<reference evidence="8 9" key="1">
    <citation type="journal article" date="2019" name="Int. J. Syst. Evol. Microbiol.">
        <title>The Global Catalogue of Microorganisms (GCM) 10K type strain sequencing project: providing services to taxonomists for standard genome sequencing and annotation.</title>
        <authorList>
            <consortium name="The Broad Institute Genomics Platform"/>
            <consortium name="The Broad Institute Genome Sequencing Center for Infectious Disease"/>
            <person name="Wu L."/>
            <person name="Ma J."/>
        </authorList>
    </citation>
    <scope>NUCLEOTIDE SEQUENCE [LARGE SCALE GENOMIC DNA]</scope>
    <source>
        <strain evidence="8 9">JCM 16083</strain>
    </source>
</reference>
<feature type="domain" description="RecX second three-helical" evidence="6">
    <location>
        <begin position="58"/>
        <end position="95"/>
    </location>
</feature>
<dbReference type="InterPro" id="IPR003783">
    <property type="entry name" value="Regulatory_RecX"/>
</dbReference>
<dbReference type="InterPro" id="IPR036388">
    <property type="entry name" value="WH-like_DNA-bd_sf"/>
</dbReference>
<name>A0ABN1MMY2_9FLAO</name>
<protein>
    <recommendedName>
        <fullName evidence="3 5">Regulatory protein RecX</fullName>
    </recommendedName>
</protein>
<dbReference type="Gene3D" id="1.10.10.10">
    <property type="entry name" value="Winged helix-like DNA-binding domain superfamily/Winged helix DNA-binding domain"/>
    <property type="match status" value="2"/>
</dbReference>
<dbReference type="InterPro" id="IPR053925">
    <property type="entry name" value="RecX_HTH_3rd"/>
</dbReference>
<organism evidence="8 9">
    <name type="scientific">Wandonia haliotis</name>
    <dbReference type="NCBI Taxonomy" id="574963"/>
    <lineage>
        <taxon>Bacteria</taxon>
        <taxon>Pseudomonadati</taxon>
        <taxon>Bacteroidota</taxon>
        <taxon>Flavobacteriia</taxon>
        <taxon>Flavobacteriales</taxon>
        <taxon>Crocinitomicaceae</taxon>
        <taxon>Wandonia</taxon>
    </lineage>
</organism>
<evidence type="ECO:0000259" key="7">
    <source>
        <dbReference type="Pfam" id="PF21981"/>
    </source>
</evidence>
<evidence type="ECO:0000313" key="9">
    <source>
        <dbReference type="Proteomes" id="UP001501126"/>
    </source>
</evidence>
<evidence type="ECO:0000256" key="1">
    <source>
        <dbReference type="ARBA" id="ARBA00004496"/>
    </source>
</evidence>
<evidence type="ECO:0000313" key="8">
    <source>
        <dbReference type="EMBL" id="GAA0874292.1"/>
    </source>
</evidence>
<evidence type="ECO:0000256" key="3">
    <source>
        <dbReference type="ARBA" id="ARBA00018111"/>
    </source>
</evidence>
<evidence type="ECO:0000259" key="6">
    <source>
        <dbReference type="Pfam" id="PF02631"/>
    </source>
</evidence>
<evidence type="ECO:0000256" key="2">
    <source>
        <dbReference type="ARBA" id="ARBA00009695"/>
    </source>
</evidence>
<comment type="similarity">
    <text evidence="2 5">Belongs to the RecX family.</text>
</comment>
<accession>A0ABN1MMY2</accession>
<dbReference type="InterPro" id="IPR053924">
    <property type="entry name" value="RecX_HTH_2nd"/>
</dbReference>
<sequence>MKSERKYSLLEAKSKIEAWCAYQDRCFSEVERKLRSYGLDGEDVDRLVAELIRFDFLNEERFARSYCSGKFRMKGWGRIKIRQYLKQKQVNDRCIKYGMEEIDPDEYYKRALHLAERKWDDLRSEKNSWNKKAKVLRYLTQRGYESDIANEILNELVSSTES</sequence>
<dbReference type="Proteomes" id="UP001501126">
    <property type="component" value="Unassembled WGS sequence"/>
</dbReference>
<evidence type="ECO:0000256" key="4">
    <source>
        <dbReference type="ARBA" id="ARBA00022490"/>
    </source>
</evidence>
<dbReference type="Pfam" id="PF21981">
    <property type="entry name" value="RecX_HTH3"/>
    <property type="match status" value="1"/>
</dbReference>
<feature type="domain" description="RecX third three-helical" evidence="7">
    <location>
        <begin position="105"/>
        <end position="153"/>
    </location>
</feature>
<keyword evidence="4 5" id="KW-0963">Cytoplasm</keyword>
<comment type="caution">
    <text evidence="8">The sequence shown here is derived from an EMBL/GenBank/DDBJ whole genome shotgun (WGS) entry which is preliminary data.</text>
</comment>
<dbReference type="RefSeq" id="WP_343785191.1">
    <property type="nucleotide sequence ID" value="NZ_BAAAFH010000003.1"/>
</dbReference>
<comment type="function">
    <text evidence="5">Modulates RecA activity.</text>
</comment>
<dbReference type="PANTHER" id="PTHR33602:SF1">
    <property type="entry name" value="REGULATORY PROTEIN RECX FAMILY PROTEIN"/>
    <property type="match status" value="1"/>
</dbReference>
<keyword evidence="9" id="KW-1185">Reference proteome</keyword>
<dbReference type="Pfam" id="PF02631">
    <property type="entry name" value="RecX_HTH2"/>
    <property type="match status" value="1"/>
</dbReference>
<dbReference type="EMBL" id="BAAAFH010000003">
    <property type="protein sequence ID" value="GAA0874292.1"/>
    <property type="molecule type" value="Genomic_DNA"/>
</dbReference>
<gene>
    <name evidence="5" type="primary">recX</name>
    <name evidence="8" type="ORF">GCM10009118_07000</name>
</gene>
<dbReference type="PANTHER" id="PTHR33602">
    <property type="entry name" value="REGULATORY PROTEIN RECX FAMILY PROTEIN"/>
    <property type="match status" value="1"/>
</dbReference>
<evidence type="ECO:0000256" key="5">
    <source>
        <dbReference type="HAMAP-Rule" id="MF_01114"/>
    </source>
</evidence>
<dbReference type="HAMAP" id="MF_01114">
    <property type="entry name" value="RecX"/>
    <property type="match status" value="1"/>
</dbReference>